<feature type="transmembrane region" description="Helical" evidence="1">
    <location>
        <begin position="193"/>
        <end position="218"/>
    </location>
</feature>
<feature type="transmembrane region" description="Helical" evidence="1">
    <location>
        <begin position="148"/>
        <end position="172"/>
    </location>
</feature>
<comment type="caution">
    <text evidence="3">The sequence shown here is derived from an EMBL/GenBank/DDBJ whole genome shotgun (WGS) entry which is preliminary data.</text>
</comment>
<feature type="transmembrane region" description="Helical" evidence="1">
    <location>
        <begin position="108"/>
        <end position="128"/>
    </location>
</feature>
<dbReference type="Pfam" id="PF06724">
    <property type="entry name" value="DUF1206"/>
    <property type="match status" value="3"/>
</dbReference>
<keyword evidence="1" id="KW-0472">Membrane</keyword>
<proteinExistence type="predicted"/>
<accession>A0ABX1KB68</accession>
<feature type="transmembrane region" description="Helical" evidence="1">
    <location>
        <begin position="238"/>
        <end position="261"/>
    </location>
</feature>
<protein>
    <submittedName>
        <fullName evidence="3">DUF1206 domain-containing protein</fullName>
    </submittedName>
</protein>
<sequence>MARAEVRSAARRAEASTIFEVLARGGYVADGLVHILIGVFTVVVAFGGDGATDQPGAFRAIAGAPLGFVVLWVAAIALAALGVWEILDGVLVPRGSRPRKWGARVTEWGKAAVFLALATIAAAVAIGARPDPDESVQDASRGLLDVPGGPWVLGLIGAGIGVSGIVFGIIGIRRRFLEGFTLPEGRAGITVTGLAVAGYVAKGVALVTVGVLLVVASVKTEADDAGGLDAALDGLTTLSYGPAVCAAIGIGLIAYGVFLVLSARFRRL</sequence>
<feature type="domain" description="DUF1206" evidence="2">
    <location>
        <begin position="26"/>
        <end position="90"/>
    </location>
</feature>
<reference evidence="3 4" key="1">
    <citation type="submission" date="2020-04" db="EMBL/GenBank/DDBJ databases">
        <title>CFH 90308 Microbacterium sp.</title>
        <authorList>
            <person name="Nie G."/>
            <person name="Ming H."/>
            <person name="Xia T."/>
        </authorList>
    </citation>
    <scope>NUCLEOTIDE SEQUENCE [LARGE SCALE GENOMIC DNA]</scope>
    <source>
        <strain evidence="3 4">CFH 90308</strain>
    </source>
</reference>
<evidence type="ECO:0000259" key="2">
    <source>
        <dbReference type="Pfam" id="PF06724"/>
    </source>
</evidence>
<feature type="transmembrane region" description="Helical" evidence="1">
    <location>
        <begin position="21"/>
        <end position="46"/>
    </location>
</feature>
<dbReference type="RefSeq" id="WP_168912245.1">
    <property type="nucleotide sequence ID" value="NZ_JABACI010000002.1"/>
</dbReference>
<evidence type="ECO:0000313" key="4">
    <source>
        <dbReference type="Proteomes" id="UP001429745"/>
    </source>
</evidence>
<keyword evidence="1" id="KW-0812">Transmembrane</keyword>
<dbReference type="EMBL" id="JABACI010000002">
    <property type="protein sequence ID" value="NLP83737.1"/>
    <property type="molecule type" value="Genomic_DNA"/>
</dbReference>
<feature type="domain" description="DUF1206" evidence="2">
    <location>
        <begin position="109"/>
        <end position="172"/>
    </location>
</feature>
<evidence type="ECO:0000256" key="1">
    <source>
        <dbReference type="SAM" id="Phobius"/>
    </source>
</evidence>
<keyword evidence="4" id="KW-1185">Reference proteome</keyword>
<dbReference type="InterPro" id="IPR009597">
    <property type="entry name" value="DUF1206"/>
</dbReference>
<gene>
    <name evidence="3" type="ORF">HF576_07750</name>
</gene>
<feature type="transmembrane region" description="Helical" evidence="1">
    <location>
        <begin position="66"/>
        <end position="87"/>
    </location>
</feature>
<organism evidence="3 4">
    <name type="scientific">Microbacterium salsuginis</name>
    <dbReference type="NCBI Taxonomy" id="2722803"/>
    <lineage>
        <taxon>Bacteria</taxon>
        <taxon>Bacillati</taxon>
        <taxon>Actinomycetota</taxon>
        <taxon>Actinomycetes</taxon>
        <taxon>Micrococcales</taxon>
        <taxon>Microbacteriaceae</taxon>
        <taxon>Microbacterium</taxon>
    </lineage>
</organism>
<dbReference type="Proteomes" id="UP001429745">
    <property type="component" value="Unassembled WGS sequence"/>
</dbReference>
<feature type="domain" description="DUF1206" evidence="2">
    <location>
        <begin position="197"/>
        <end position="266"/>
    </location>
</feature>
<name>A0ABX1KB68_9MICO</name>
<keyword evidence="1" id="KW-1133">Transmembrane helix</keyword>
<evidence type="ECO:0000313" key="3">
    <source>
        <dbReference type="EMBL" id="NLP83737.1"/>
    </source>
</evidence>